<name>A0ABP6SS61_9ACTN</name>
<evidence type="ECO:0000256" key="1">
    <source>
        <dbReference type="ARBA" id="ARBA00023015"/>
    </source>
</evidence>
<organism evidence="5 6">
    <name type="scientific">Cryptosporangium minutisporangium</name>
    <dbReference type="NCBI Taxonomy" id="113569"/>
    <lineage>
        <taxon>Bacteria</taxon>
        <taxon>Bacillati</taxon>
        <taxon>Actinomycetota</taxon>
        <taxon>Actinomycetes</taxon>
        <taxon>Cryptosporangiales</taxon>
        <taxon>Cryptosporangiaceae</taxon>
        <taxon>Cryptosporangium</taxon>
    </lineage>
</organism>
<accession>A0ABP6SS61</accession>
<dbReference type="Pfam" id="PF00196">
    <property type="entry name" value="GerE"/>
    <property type="match status" value="1"/>
</dbReference>
<dbReference type="PANTHER" id="PTHR44688:SF16">
    <property type="entry name" value="DNA-BINDING TRANSCRIPTIONAL ACTIVATOR DEVR_DOSR"/>
    <property type="match status" value="1"/>
</dbReference>
<dbReference type="InterPro" id="IPR016032">
    <property type="entry name" value="Sig_transdc_resp-reg_C-effctor"/>
</dbReference>
<dbReference type="InterPro" id="IPR036388">
    <property type="entry name" value="WH-like_DNA-bd_sf"/>
</dbReference>
<gene>
    <name evidence="5" type="ORF">GCM10020369_10370</name>
</gene>
<comment type="caution">
    <text evidence="5">The sequence shown here is derived from an EMBL/GenBank/DDBJ whole genome shotgun (WGS) entry which is preliminary data.</text>
</comment>
<evidence type="ECO:0000259" key="4">
    <source>
        <dbReference type="PROSITE" id="PS50043"/>
    </source>
</evidence>
<evidence type="ECO:0000256" key="3">
    <source>
        <dbReference type="ARBA" id="ARBA00023163"/>
    </source>
</evidence>
<keyword evidence="1" id="KW-0805">Transcription regulation</keyword>
<evidence type="ECO:0000313" key="6">
    <source>
        <dbReference type="Proteomes" id="UP001501676"/>
    </source>
</evidence>
<evidence type="ECO:0000313" key="5">
    <source>
        <dbReference type="EMBL" id="GAA3383656.1"/>
    </source>
</evidence>
<protein>
    <recommendedName>
        <fullName evidence="4">HTH luxR-type domain-containing protein</fullName>
    </recommendedName>
</protein>
<dbReference type="SMART" id="SM00421">
    <property type="entry name" value="HTH_LUXR"/>
    <property type="match status" value="1"/>
</dbReference>
<dbReference type="Gene3D" id="1.10.10.10">
    <property type="entry name" value="Winged helix-like DNA-binding domain superfamily/Winged helix DNA-binding domain"/>
    <property type="match status" value="1"/>
</dbReference>
<keyword evidence="2" id="KW-0238">DNA-binding</keyword>
<dbReference type="InterPro" id="IPR000792">
    <property type="entry name" value="Tscrpt_reg_LuxR_C"/>
</dbReference>
<dbReference type="PROSITE" id="PS50043">
    <property type="entry name" value="HTH_LUXR_2"/>
    <property type="match status" value="1"/>
</dbReference>
<dbReference type="PRINTS" id="PR00038">
    <property type="entry name" value="HTHLUXR"/>
</dbReference>
<dbReference type="EMBL" id="BAAAYN010000006">
    <property type="protein sequence ID" value="GAA3383656.1"/>
    <property type="molecule type" value="Genomic_DNA"/>
</dbReference>
<evidence type="ECO:0000256" key="2">
    <source>
        <dbReference type="ARBA" id="ARBA00023125"/>
    </source>
</evidence>
<dbReference type="SUPFAM" id="SSF46894">
    <property type="entry name" value="C-terminal effector domain of the bipartite response regulators"/>
    <property type="match status" value="1"/>
</dbReference>
<keyword evidence="3" id="KW-0804">Transcription</keyword>
<sequence>MGLGGFAERARRELHALGTPVRTRTPEARTDLTAQEAQIARMARDGLSNPEIGAQLFLSPRTVEWHLRKVFGKLGITSRRQLRSAPTL</sequence>
<reference evidence="6" key="1">
    <citation type="journal article" date="2019" name="Int. J. Syst. Evol. Microbiol.">
        <title>The Global Catalogue of Microorganisms (GCM) 10K type strain sequencing project: providing services to taxonomists for standard genome sequencing and annotation.</title>
        <authorList>
            <consortium name="The Broad Institute Genomics Platform"/>
            <consortium name="The Broad Institute Genome Sequencing Center for Infectious Disease"/>
            <person name="Wu L."/>
            <person name="Ma J."/>
        </authorList>
    </citation>
    <scope>NUCLEOTIDE SEQUENCE [LARGE SCALE GENOMIC DNA]</scope>
    <source>
        <strain evidence="6">JCM 9458</strain>
    </source>
</reference>
<dbReference type="Proteomes" id="UP001501676">
    <property type="component" value="Unassembled WGS sequence"/>
</dbReference>
<dbReference type="RefSeq" id="WP_345726800.1">
    <property type="nucleotide sequence ID" value="NZ_BAAAYN010000006.1"/>
</dbReference>
<feature type="domain" description="HTH luxR-type" evidence="4">
    <location>
        <begin position="25"/>
        <end position="88"/>
    </location>
</feature>
<dbReference type="CDD" id="cd06170">
    <property type="entry name" value="LuxR_C_like"/>
    <property type="match status" value="1"/>
</dbReference>
<proteinExistence type="predicted"/>
<keyword evidence="6" id="KW-1185">Reference proteome</keyword>
<dbReference type="PANTHER" id="PTHR44688">
    <property type="entry name" value="DNA-BINDING TRANSCRIPTIONAL ACTIVATOR DEVR_DOSR"/>
    <property type="match status" value="1"/>
</dbReference>